<name>A0ABW3NT36_9FLAO</name>
<dbReference type="Pfam" id="PF01902">
    <property type="entry name" value="Diphthami_syn_2"/>
    <property type="match status" value="1"/>
</dbReference>
<evidence type="ECO:0000313" key="3">
    <source>
        <dbReference type="Proteomes" id="UP001597131"/>
    </source>
</evidence>
<dbReference type="SUPFAM" id="SSF52402">
    <property type="entry name" value="Adenine nucleotide alpha hydrolases-like"/>
    <property type="match status" value="1"/>
</dbReference>
<dbReference type="InterPro" id="IPR014729">
    <property type="entry name" value="Rossmann-like_a/b/a_fold"/>
</dbReference>
<organism evidence="2 3">
    <name type="scientific">Salegentibacter chungangensis</name>
    <dbReference type="NCBI Taxonomy" id="1335724"/>
    <lineage>
        <taxon>Bacteria</taxon>
        <taxon>Pseudomonadati</taxon>
        <taxon>Bacteroidota</taxon>
        <taxon>Flavobacteriia</taxon>
        <taxon>Flavobacteriales</taxon>
        <taxon>Flavobacteriaceae</taxon>
        <taxon>Salegentibacter</taxon>
    </lineage>
</organism>
<feature type="domain" description="Diphthamide synthase" evidence="1">
    <location>
        <begin position="6"/>
        <end position="208"/>
    </location>
</feature>
<evidence type="ECO:0000313" key="2">
    <source>
        <dbReference type="EMBL" id="MFD1096190.1"/>
    </source>
</evidence>
<dbReference type="Gene3D" id="3.90.1490.10">
    <property type="entry name" value="putative n-type atp pyrophosphatase, domain 2"/>
    <property type="match status" value="1"/>
</dbReference>
<gene>
    <name evidence="2" type="ORF">ACFQ3Q_10555</name>
</gene>
<evidence type="ECO:0000259" key="1">
    <source>
        <dbReference type="Pfam" id="PF01902"/>
    </source>
</evidence>
<dbReference type="CDD" id="cd01994">
    <property type="entry name" value="AANH_PF0828-like"/>
    <property type="match status" value="1"/>
</dbReference>
<dbReference type="Gene3D" id="3.40.50.620">
    <property type="entry name" value="HUPs"/>
    <property type="match status" value="1"/>
</dbReference>
<keyword evidence="2" id="KW-0436">Ligase</keyword>
<dbReference type="InterPro" id="IPR002761">
    <property type="entry name" value="Diphthami_syn_dom"/>
</dbReference>
<dbReference type="GO" id="GO:0017178">
    <property type="term" value="F:diphthine-ammonia ligase activity"/>
    <property type="evidence" value="ECO:0007669"/>
    <property type="project" value="UniProtKB-EC"/>
</dbReference>
<dbReference type="PIRSF" id="PIRSF039123">
    <property type="entry name" value="Diphthamide_synthase"/>
    <property type="match status" value="1"/>
</dbReference>
<dbReference type="InterPro" id="IPR030662">
    <property type="entry name" value="DPH6/MJ0570"/>
</dbReference>
<dbReference type="NCBIfam" id="TIGR00290">
    <property type="entry name" value="MJ0570_dom"/>
    <property type="match status" value="1"/>
</dbReference>
<keyword evidence="3" id="KW-1185">Reference proteome</keyword>
<comment type="caution">
    <text evidence="2">The sequence shown here is derived from an EMBL/GenBank/DDBJ whole genome shotgun (WGS) entry which is preliminary data.</text>
</comment>
<protein>
    <submittedName>
        <fullName evidence="2">Diphthine--ammonia ligase</fullName>
        <ecNumber evidence="2">6.3.1.14</ecNumber>
    </submittedName>
</protein>
<sequence>MSKAYLNWSSGKDAALALYKVRNSGSFEISKLLTTINSEAGRISMHGVRKELLMKQSEMLGLPLKMVELAGNVSMEKYNRVMKEATGALLKEGYEVSVFGDIFLEDLKQYREAQLAKIGLKAEFPLWKTDTKTLINEFIEAGFRAIVVCVNTQKLDESFCGRIIDKDFLQDLPEDVDPCGENGEFHTFVFDGPLFKAPVKFKLGEKVKKSYAPHKKEEDNCFSDDDQSWDTEFCFCDLIPE</sequence>
<dbReference type="EMBL" id="JBHTLI010000001">
    <property type="protein sequence ID" value="MFD1096190.1"/>
    <property type="molecule type" value="Genomic_DNA"/>
</dbReference>
<reference evidence="3" key="1">
    <citation type="journal article" date="2019" name="Int. J. Syst. Evol. Microbiol.">
        <title>The Global Catalogue of Microorganisms (GCM) 10K type strain sequencing project: providing services to taxonomists for standard genome sequencing and annotation.</title>
        <authorList>
            <consortium name="The Broad Institute Genomics Platform"/>
            <consortium name="The Broad Institute Genome Sequencing Center for Infectious Disease"/>
            <person name="Wu L."/>
            <person name="Ma J."/>
        </authorList>
    </citation>
    <scope>NUCLEOTIDE SEQUENCE [LARGE SCALE GENOMIC DNA]</scope>
    <source>
        <strain evidence="3">CCUG 64793</strain>
    </source>
</reference>
<dbReference type="RefSeq" id="WP_380745504.1">
    <property type="nucleotide sequence ID" value="NZ_JBHTLI010000001.1"/>
</dbReference>
<proteinExistence type="predicted"/>
<dbReference type="Proteomes" id="UP001597131">
    <property type="component" value="Unassembled WGS sequence"/>
</dbReference>
<dbReference type="EC" id="6.3.1.14" evidence="2"/>
<accession>A0ABW3NT36</accession>